<dbReference type="EMBL" id="CP001804">
    <property type="protein sequence ID" value="ACY17647.1"/>
    <property type="molecule type" value="Genomic_DNA"/>
</dbReference>
<dbReference type="Proteomes" id="UP000001880">
    <property type="component" value="Chromosome"/>
</dbReference>
<evidence type="ECO:0000313" key="2">
    <source>
        <dbReference type="Proteomes" id="UP000001880"/>
    </source>
</evidence>
<name>D0LWJ7_HALO1</name>
<evidence type="ECO:0000313" key="1">
    <source>
        <dbReference type="EMBL" id="ACY17647.1"/>
    </source>
</evidence>
<dbReference type="KEGG" id="hoh:Hoch_5159"/>
<organism evidence="1 2">
    <name type="scientific">Haliangium ochraceum (strain DSM 14365 / JCM 11303 / SMP-2)</name>
    <dbReference type="NCBI Taxonomy" id="502025"/>
    <lineage>
        <taxon>Bacteria</taxon>
        <taxon>Pseudomonadati</taxon>
        <taxon>Myxococcota</taxon>
        <taxon>Polyangia</taxon>
        <taxon>Haliangiales</taxon>
        <taxon>Kofleriaceae</taxon>
        <taxon>Haliangium</taxon>
    </lineage>
</organism>
<dbReference type="HOGENOM" id="CLU_1813109_0_0_7"/>
<proteinExistence type="predicted"/>
<gene>
    <name evidence="1" type="ordered locus">Hoch_5159</name>
</gene>
<accession>D0LWJ7</accession>
<keyword evidence="2" id="KW-1185">Reference proteome</keyword>
<reference evidence="1 2" key="1">
    <citation type="journal article" date="2010" name="Stand. Genomic Sci.">
        <title>Complete genome sequence of Haliangium ochraceum type strain (SMP-2).</title>
        <authorList>
            <consortium name="US DOE Joint Genome Institute (JGI-PGF)"/>
            <person name="Ivanova N."/>
            <person name="Daum C."/>
            <person name="Lang E."/>
            <person name="Abt B."/>
            <person name="Kopitz M."/>
            <person name="Saunders E."/>
            <person name="Lapidus A."/>
            <person name="Lucas S."/>
            <person name="Glavina Del Rio T."/>
            <person name="Nolan M."/>
            <person name="Tice H."/>
            <person name="Copeland A."/>
            <person name="Cheng J.F."/>
            <person name="Chen F."/>
            <person name="Bruce D."/>
            <person name="Goodwin L."/>
            <person name="Pitluck S."/>
            <person name="Mavromatis K."/>
            <person name="Pati A."/>
            <person name="Mikhailova N."/>
            <person name="Chen A."/>
            <person name="Palaniappan K."/>
            <person name="Land M."/>
            <person name="Hauser L."/>
            <person name="Chang Y.J."/>
            <person name="Jeffries C.D."/>
            <person name="Detter J.C."/>
            <person name="Brettin T."/>
            <person name="Rohde M."/>
            <person name="Goker M."/>
            <person name="Bristow J."/>
            <person name="Markowitz V."/>
            <person name="Eisen J.A."/>
            <person name="Hugenholtz P."/>
            <person name="Kyrpides N.C."/>
            <person name="Klenk H.P."/>
        </authorList>
    </citation>
    <scope>NUCLEOTIDE SEQUENCE [LARGE SCALE GENOMIC DNA]</scope>
    <source>
        <strain evidence="2">DSM 14365 / CIP 107738 / JCM 11303 / AJ 13395 / SMP-2</strain>
    </source>
</reference>
<sequence length="142" mass="15117">MPVSTLDGVYVLLGPLLTLTRMERAWDLGGGGAISLVRVRERAAISALGGELGALRLAAEDRGRAWFELLLGSDLGGRLPGPVGVGAGVDLAIDRVAPPRWGTHAMLWMYAGIIPYARLGVWSDGQGFIELGVRMALPALRW</sequence>
<dbReference type="AlphaFoldDB" id="D0LWJ7"/>
<protein>
    <submittedName>
        <fullName evidence="1">Uncharacterized protein</fullName>
    </submittedName>
</protein>